<proteinExistence type="predicted"/>
<feature type="transmembrane region" description="Helical" evidence="1">
    <location>
        <begin position="29"/>
        <end position="51"/>
    </location>
</feature>
<protein>
    <submittedName>
        <fullName evidence="2">Uncharacterized protein</fullName>
    </submittedName>
</protein>
<dbReference type="RefSeq" id="WP_189000223.1">
    <property type="nucleotide sequence ID" value="NZ_BMOU01000005.1"/>
</dbReference>
<dbReference type="AlphaFoldDB" id="A0A830GSN3"/>
<reference evidence="2" key="2">
    <citation type="submission" date="2020-09" db="EMBL/GenBank/DDBJ databases">
        <authorList>
            <person name="Sun Q."/>
            <person name="Ohkuma M."/>
        </authorList>
    </citation>
    <scope>NUCLEOTIDE SEQUENCE</scope>
    <source>
        <strain evidence="2">JCM 17820</strain>
    </source>
</reference>
<keyword evidence="3" id="KW-1185">Reference proteome</keyword>
<evidence type="ECO:0000313" key="2">
    <source>
        <dbReference type="EMBL" id="GGN99809.1"/>
    </source>
</evidence>
<accession>A0A830GSN3</accession>
<comment type="caution">
    <text evidence="2">The sequence shown here is derived from an EMBL/GenBank/DDBJ whole genome shotgun (WGS) entry which is preliminary data.</text>
</comment>
<dbReference type="Proteomes" id="UP000605784">
    <property type="component" value="Unassembled WGS sequence"/>
</dbReference>
<sequence>MERGTDRERAAVRDRWEAMERQRTLTTDLLAGLSLVAAGAIVLGLAAARSVCETSLRGHVLGCTPLAGSESALLLVAVGVAALVAGLCRFWRVTRT</sequence>
<dbReference type="EMBL" id="BMOU01000005">
    <property type="protein sequence ID" value="GGN99809.1"/>
    <property type="molecule type" value="Genomic_DNA"/>
</dbReference>
<evidence type="ECO:0000313" key="3">
    <source>
        <dbReference type="Proteomes" id="UP000605784"/>
    </source>
</evidence>
<evidence type="ECO:0000256" key="1">
    <source>
        <dbReference type="SAM" id="Phobius"/>
    </source>
</evidence>
<organism evidence="2 3">
    <name type="scientific">Haloarcula pellucida</name>
    <dbReference type="NCBI Taxonomy" id="1427151"/>
    <lineage>
        <taxon>Archaea</taxon>
        <taxon>Methanobacteriati</taxon>
        <taxon>Methanobacteriota</taxon>
        <taxon>Stenosarchaea group</taxon>
        <taxon>Halobacteria</taxon>
        <taxon>Halobacteriales</taxon>
        <taxon>Haloarculaceae</taxon>
        <taxon>Haloarcula</taxon>
    </lineage>
</organism>
<reference evidence="2" key="1">
    <citation type="journal article" date="2014" name="Int. J. Syst. Evol. Microbiol.">
        <title>Complete genome sequence of Corynebacterium casei LMG S-19264T (=DSM 44701T), isolated from a smear-ripened cheese.</title>
        <authorList>
            <consortium name="US DOE Joint Genome Institute (JGI-PGF)"/>
            <person name="Walter F."/>
            <person name="Albersmeier A."/>
            <person name="Kalinowski J."/>
            <person name="Ruckert C."/>
        </authorList>
    </citation>
    <scope>NUCLEOTIDE SEQUENCE</scope>
    <source>
        <strain evidence="2">JCM 17820</strain>
    </source>
</reference>
<gene>
    <name evidence="2" type="ORF">GCM10009030_31780</name>
</gene>
<keyword evidence="1" id="KW-0812">Transmembrane</keyword>
<feature type="transmembrane region" description="Helical" evidence="1">
    <location>
        <begin position="71"/>
        <end position="91"/>
    </location>
</feature>
<keyword evidence="1" id="KW-1133">Transmembrane helix</keyword>
<keyword evidence="1" id="KW-0472">Membrane</keyword>
<name>A0A830GSN3_9EURY</name>